<feature type="transmembrane region" description="Helical" evidence="6">
    <location>
        <begin position="390"/>
        <end position="408"/>
    </location>
</feature>
<comment type="subcellular location">
    <subcellularLocation>
        <location evidence="1">Cell membrane</location>
        <topology evidence="1">Multi-pass membrane protein</topology>
    </subcellularLocation>
</comment>
<protein>
    <submittedName>
        <fullName evidence="8">MFS transporter</fullName>
    </submittedName>
</protein>
<dbReference type="PROSITE" id="PS50850">
    <property type="entry name" value="MFS"/>
    <property type="match status" value="1"/>
</dbReference>
<evidence type="ECO:0000256" key="2">
    <source>
        <dbReference type="ARBA" id="ARBA00022448"/>
    </source>
</evidence>
<dbReference type="Gene3D" id="1.20.1720.10">
    <property type="entry name" value="Multidrug resistance protein D"/>
    <property type="match status" value="1"/>
</dbReference>
<feature type="transmembrane region" description="Helical" evidence="6">
    <location>
        <begin position="358"/>
        <end position="378"/>
    </location>
</feature>
<feature type="transmembrane region" description="Helical" evidence="6">
    <location>
        <begin position="490"/>
        <end position="512"/>
    </location>
</feature>
<feature type="transmembrane region" description="Helical" evidence="6">
    <location>
        <begin position="105"/>
        <end position="123"/>
    </location>
</feature>
<evidence type="ECO:0000313" key="9">
    <source>
        <dbReference type="Proteomes" id="UP001501705"/>
    </source>
</evidence>
<dbReference type="Proteomes" id="UP001501705">
    <property type="component" value="Unassembled WGS sequence"/>
</dbReference>
<reference evidence="9" key="1">
    <citation type="journal article" date="2019" name="Int. J. Syst. Evol. Microbiol.">
        <title>The Global Catalogue of Microorganisms (GCM) 10K type strain sequencing project: providing services to taxonomists for standard genome sequencing and annotation.</title>
        <authorList>
            <consortium name="The Broad Institute Genomics Platform"/>
            <consortium name="The Broad Institute Genome Sequencing Center for Infectious Disease"/>
            <person name="Wu L."/>
            <person name="Ma J."/>
        </authorList>
    </citation>
    <scope>NUCLEOTIDE SEQUENCE [LARGE SCALE GENOMIC DNA]</scope>
    <source>
        <strain evidence="9">JCM 15572</strain>
    </source>
</reference>
<dbReference type="InterPro" id="IPR020846">
    <property type="entry name" value="MFS_dom"/>
</dbReference>
<evidence type="ECO:0000313" key="8">
    <source>
        <dbReference type="EMBL" id="GAA1581774.1"/>
    </source>
</evidence>
<dbReference type="CDD" id="cd17504">
    <property type="entry name" value="MFS_MMR_MDR_like"/>
    <property type="match status" value="1"/>
</dbReference>
<evidence type="ECO:0000256" key="6">
    <source>
        <dbReference type="SAM" id="Phobius"/>
    </source>
</evidence>
<organism evidence="8 9">
    <name type="scientific">Kribbella hippodromi</name>
    <dbReference type="NCBI Taxonomy" id="434347"/>
    <lineage>
        <taxon>Bacteria</taxon>
        <taxon>Bacillati</taxon>
        <taxon>Actinomycetota</taxon>
        <taxon>Actinomycetes</taxon>
        <taxon>Propionibacteriales</taxon>
        <taxon>Kribbellaceae</taxon>
        <taxon>Kribbella</taxon>
    </lineage>
</organism>
<evidence type="ECO:0000256" key="1">
    <source>
        <dbReference type="ARBA" id="ARBA00004651"/>
    </source>
</evidence>
<proteinExistence type="predicted"/>
<feature type="transmembrane region" description="Helical" evidence="6">
    <location>
        <begin position="278"/>
        <end position="297"/>
    </location>
</feature>
<evidence type="ECO:0000259" key="7">
    <source>
        <dbReference type="PROSITE" id="PS50850"/>
    </source>
</evidence>
<dbReference type="InterPro" id="IPR036259">
    <property type="entry name" value="MFS_trans_sf"/>
</dbReference>
<evidence type="ECO:0000256" key="3">
    <source>
        <dbReference type="ARBA" id="ARBA00022692"/>
    </source>
</evidence>
<dbReference type="InterPro" id="IPR011701">
    <property type="entry name" value="MFS"/>
</dbReference>
<evidence type="ECO:0000256" key="5">
    <source>
        <dbReference type="ARBA" id="ARBA00023136"/>
    </source>
</evidence>
<accession>A0ABP4PIK1</accession>
<keyword evidence="2" id="KW-0813">Transport</keyword>
<dbReference type="Gene3D" id="1.20.1250.20">
    <property type="entry name" value="MFS general substrate transporter like domains"/>
    <property type="match status" value="1"/>
</dbReference>
<feature type="domain" description="Major facilitator superfamily (MFS) profile" evidence="7">
    <location>
        <begin position="69"/>
        <end position="517"/>
    </location>
</feature>
<keyword evidence="4 6" id="KW-1133">Transmembrane helix</keyword>
<evidence type="ECO:0000256" key="4">
    <source>
        <dbReference type="ARBA" id="ARBA00022989"/>
    </source>
</evidence>
<comment type="caution">
    <text evidence="8">The sequence shown here is derived from an EMBL/GenBank/DDBJ whole genome shotgun (WGS) entry which is preliminary data.</text>
</comment>
<keyword evidence="9" id="KW-1185">Reference proteome</keyword>
<keyword evidence="3 6" id="KW-0812">Transmembrane</keyword>
<sequence>MNLRRVILRRVILRRVILRRGKPGGNLGRWAGSLSGGVNERLRSLGKRPFTPVRTPRLTVRPVVHPRLILAALAFCGVLVSVSQTIVVPLLPVLPGITHSPPADVTWLITVTLLTGAVFTPLLGRAGDMYGKRRVLLIALASMVIGSLLCASSSDLTVLIVGRAFQGAAVAVVPLGISILRDELPPGRVIPAIAMMSATLGVGAAFGIPAATLVVEYANWHTMFWINLGLGLLDIVLVLLIVPESAVRSRGRFDILGAVGLSAFLVCLLLAVSKSSSWSTTTVIGLYAIAVLMVPLWGWYELRTKSPLVDLRVSAKPAVLFTNLGALLIGFAFYANSLSTAQLVQEPTWTGYGLGESIVVSGLCLLPGGVAMVLLSPVSARISNARGPRFTLTIASVLMAAGYVVRLFTTSNVAGIVIGATVVSAGTAVAYSALPALIMHAVPVTETAAANGLNTLMRTIGSAICSTVVATVLANITITDGGRVAPALAAYRIVFVVAGIAAVVAAGLALLIPVRRAEPVYEVVRT</sequence>
<feature type="transmembrane region" description="Helical" evidence="6">
    <location>
        <begin position="255"/>
        <end position="272"/>
    </location>
</feature>
<gene>
    <name evidence="8" type="ORF">GCM10009804_42970</name>
</gene>
<feature type="transmembrane region" description="Helical" evidence="6">
    <location>
        <begin position="192"/>
        <end position="212"/>
    </location>
</feature>
<dbReference type="PANTHER" id="PTHR42718">
    <property type="entry name" value="MAJOR FACILITATOR SUPERFAMILY MULTIDRUG TRANSPORTER MFSC"/>
    <property type="match status" value="1"/>
</dbReference>
<feature type="transmembrane region" description="Helical" evidence="6">
    <location>
        <begin position="68"/>
        <end position="93"/>
    </location>
</feature>
<feature type="transmembrane region" description="Helical" evidence="6">
    <location>
        <begin position="135"/>
        <end position="154"/>
    </location>
</feature>
<dbReference type="PANTHER" id="PTHR42718:SF9">
    <property type="entry name" value="MAJOR FACILITATOR SUPERFAMILY MULTIDRUG TRANSPORTER MFSC"/>
    <property type="match status" value="1"/>
</dbReference>
<dbReference type="SUPFAM" id="SSF103473">
    <property type="entry name" value="MFS general substrate transporter"/>
    <property type="match status" value="1"/>
</dbReference>
<name>A0ABP4PIK1_9ACTN</name>
<feature type="transmembrane region" description="Helical" evidence="6">
    <location>
        <begin position="160"/>
        <end position="180"/>
    </location>
</feature>
<dbReference type="Pfam" id="PF07690">
    <property type="entry name" value="MFS_1"/>
    <property type="match status" value="1"/>
</dbReference>
<feature type="transmembrane region" description="Helical" evidence="6">
    <location>
        <begin position="414"/>
        <end position="438"/>
    </location>
</feature>
<feature type="transmembrane region" description="Helical" evidence="6">
    <location>
        <begin position="318"/>
        <end position="338"/>
    </location>
</feature>
<feature type="transmembrane region" description="Helical" evidence="6">
    <location>
        <begin position="459"/>
        <end position="478"/>
    </location>
</feature>
<dbReference type="EMBL" id="BAAAPH010000013">
    <property type="protein sequence ID" value="GAA1581774.1"/>
    <property type="molecule type" value="Genomic_DNA"/>
</dbReference>
<keyword evidence="5 6" id="KW-0472">Membrane</keyword>
<feature type="transmembrane region" description="Helical" evidence="6">
    <location>
        <begin position="224"/>
        <end position="243"/>
    </location>
</feature>